<dbReference type="RefSeq" id="WP_034211647.1">
    <property type="nucleotide sequence ID" value="NZ_AVCK01000014.1"/>
</dbReference>
<keyword evidence="1" id="KW-0732">Signal</keyword>
<organism evidence="2 3">
    <name type="scientific">Arenimonas metalli CF5-1</name>
    <dbReference type="NCBI Taxonomy" id="1384056"/>
    <lineage>
        <taxon>Bacteria</taxon>
        <taxon>Pseudomonadati</taxon>
        <taxon>Pseudomonadota</taxon>
        <taxon>Gammaproteobacteria</taxon>
        <taxon>Lysobacterales</taxon>
        <taxon>Lysobacteraceae</taxon>
        <taxon>Arenimonas</taxon>
    </lineage>
</organism>
<dbReference type="AlphaFoldDB" id="A0A091BQN8"/>
<proteinExistence type="predicted"/>
<evidence type="ECO:0000313" key="3">
    <source>
        <dbReference type="Proteomes" id="UP000029393"/>
    </source>
</evidence>
<evidence type="ECO:0008006" key="4">
    <source>
        <dbReference type="Google" id="ProtNLM"/>
    </source>
</evidence>
<evidence type="ECO:0000313" key="2">
    <source>
        <dbReference type="EMBL" id="KFN46645.1"/>
    </source>
</evidence>
<name>A0A091BQN8_9GAMM</name>
<comment type="caution">
    <text evidence="2">The sequence shown here is derived from an EMBL/GenBank/DDBJ whole genome shotgun (WGS) entry which is preliminary data.</text>
</comment>
<feature type="chain" id="PRO_5001871491" description="Outer membrane lipoprotein carrier protein LolA" evidence="1">
    <location>
        <begin position="26"/>
        <end position="211"/>
    </location>
</feature>
<protein>
    <recommendedName>
        <fullName evidence="4">Outer membrane lipoprotein carrier protein LolA</fullName>
    </recommendedName>
</protein>
<dbReference type="STRING" id="1384056.N787_09600"/>
<reference evidence="2 3" key="1">
    <citation type="submission" date="2013-09" db="EMBL/GenBank/DDBJ databases">
        <title>Genome sequencing of Arenimonas metalli.</title>
        <authorList>
            <person name="Chen F."/>
            <person name="Wang G."/>
        </authorList>
    </citation>
    <scope>NUCLEOTIDE SEQUENCE [LARGE SCALE GENOMIC DNA]</scope>
    <source>
        <strain evidence="2 3">CF5-1</strain>
    </source>
</reference>
<accession>A0A091BQN8</accession>
<dbReference type="PATRIC" id="fig|1384056.3.peg.1148"/>
<feature type="signal peptide" evidence="1">
    <location>
        <begin position="1"/>
        <end position="25"/>
    </location>
</feature>
<evidence type="ECO:0000256" key="1">
    <source>
        <dbReference type="SAM" id="SignalP"/>
    </source>
</evidence>
<dbReference type="Gene3D" id="2.50.20.20">
    <property type="match status" value="1"/>
</dbReference>
<dbReference type="eggNOG" id="ENOG5031EF2">
    <property type="taxonomic scope" value="Bacteria"/>
</dbReference>
<gene>
    <name evidence="2" type="ORF">N787_09600</name>
</gene>
<sequence>MPRRLFTTLALLPLLLALAPAAARADDASDELFKAWQAFLAVKSFRAEIVLIEPNRLVTQLEFQAPDRYRVSIPDGPTTVVIGDSGYMQIGGRTMKLPMAMDSLTAQYRDEAFLRKLQDGMVVEDLGDDSLDGEPVRKYRYVQAVAPPSTLPGAPAAAAGAGEATTVAWVSARTGLILKLDVTSQQGDQPTRSEIRYSDFNSSAIRILPPE</sequence>
<keyword evidence="3" id="KW-1185">Reference proteome</keyword>
<dbReference type="OrthoDB" id="5985410at2"/>
<dbReference type="EMBL" id="AVCK01000014">
    <property type="protein sequence ID" value="KFN46645.1"/>
    <property type="molecule type" value="Genomic_DNA"/>
</dbReference>
<dbReference type="Proteomes" id="UP000029393">
    <property type="component" value="Unassembled WGS sequence"/>
</dbReference>